<evidence type="ECO:0000313" key="2">
    <source>
        <dbReference type="EMBL" id="KAF6224281.1"/>
    </source>
</evidence>
<organism evidence="2 3">
    <name type="scientific">Letharia lupina</name>
    <dbReference type="NCBI Taxonomy" id="560253"/>
    <lineage>
        <taxon>Eukaryota</taxon>
        <taxon>Fungi</taxon>
        <taxon>Dikarya</taxon>
        <taxon>Ascomycota</taxon>
        <taxon>Pezizomycotina</taxon>
        <taxon>Lecanoromycetes</taxon>
        <taxon>OSLEUM clade</taxon>
        <taxon>Lecanoromycetidae</taxon>
        <taxon>Lecanorales</taxon>
        <taxon>Lecanorineae</taxon>
        <taxon>Parmeliaceae</taxon>
        <taxon>Letharia</taxon>
    </lineage>
</organism>
<keyword evidence="3" id="KW-1185">Reference proteome</keyword>
<reference evidence="2 3" key="1">
    <citation type="journal article" date="2020" name="Genomics">
        <title>Complete, high-quality genomes from long-read metagenomic sequencing of two wolf lichen thalli reveals enigmatic genome architecture.</title>
        <authorList>
            <person name="McKenzie S.K."/>
            <person name="Walston R.F."/>
            <person name="Allen J.L."/>
        </authorList>
    </citation>
    <scope>NUCLEOTIDE SEQUENCE [LARGE SCALE GENOMIC DNA]</scope>
    <source>
        <strain evidence="2">WasteWater1</strain>
    </source>
</reference>
<evidence type="ECO:0000256" key="1">
    <source>
        <dbReference type="SAM" id="MobiDB-lite"/>
    </source>
</evidence>
<feature type="compositionally biased region" description="Basic and acidic residues" evidence="1">
    <location>
        <begin position="250"/>
        <end position="263"/>
    </location>
</feature>
<dbReference type="GeneID" id="59339246"/>
<dbReference type="Proteomes" id="UP000593566">
    <property type="component" value="Unassembled WGS sequence"/>
</dbReference>
<proteinExistence type="predicted"/>
<feature type="region of interest" description="Disordered" evidence="1">
    <location>
        <begin position="539"/>
        <end position="558"/>
    </location>
</feature>
<feature type="compositionally biased region" description="Basic and acidic residues" evidence="1">
    <location>
        <begin position="539"/>
        <end position="548"/>
    </location>
</feature>
<name>A0A8H6CJI3_9LECA</name>
<comment type="caution">
    <text evidence="2">The sequence shown here is derived from an EMBL/GenBank/DDBJ whole genome shotgun (WGS) entry which is preliminary data.</text>
</comment>
<evidence type="ECO:0000313" key="3">
    <source>
        <dbReference type="Proteomes" id="UP000593566"/>
    </source>
</evidence>
<gene>
    <name evidence="2" type="ORF">HO133_010856</name>
</gene>
<protein>
    <submittedName>
        <fullName evidence="2">Uncharacterized protein</fullName>
    </submittedName>
</protein>
<dbReference type="EMBL" id="JACCJB010000009">
    <property type="protein sequence ID" value="KAF6224281.1"/>
    <property type="molecule type" value="Genomic_DNA"/>
</dbReference>
<feature type="region of interest" description="Disordered" evidence="1">
    <location>
        <begin position="236"/>
        <end position="307"/>
    </location>
</feature>
<accession>A0A8H6CJI3</accession>
<sequence length="574" mass="64099">MASTSGPGQSSGPDPGSVLCDNCKNSVLEPSQNTENVAYGDRLRQFMKEWHLSPRLWPVGYIVGSPYSPFRVEQELPKRDWRNAFEDLLALESGVEMISHESRKQEKAVAAKLSWERANHCIEKINKLNTRDAHVFSLAQTTLSNAKSPEHQTDSSIISWLDQTVNEMREMMQLRVAVAMTFKAMEETRRDWSASRHKDRGQWMASLITAGALRGWGSTLEDSEHGVLIRLSKDLEAPEASEDSDGFSCTERELSEHFEEGKPLEVGSPGPPLYKVSDQPPAEPVDDRQSVIGSSSPQLPPDRPTLWTKVPERPYFLGQTTAAERITLPNGKMATRVVMKNYLTNGDVEEKVMVQEPGKVLQEVEKAREPSLVLESVYSHVTIAETIPPELRNNNKSLLSSKIFSGYHIIWRDYSQMETIPTHVNAVRAIALACKVPLQNFLDSLEKIESSLGPFAAKSLRSTGRKTQYSLFVAKEFEKLRAFLQVHNDSIDGTQDDMTSVKRASESLTAENIARADEIKAGIRTVSEDLKGWKFYDETSSEGSHDYGNKGPSGPEDVLQTELTATMSRIDALD</sequence>
<dbReference type="AlphaFoldDB" id="A0A8H6CJI3"/>
<dbReference type="RefSeq" id="XP_037153341.1">
    <property type="nucleotide sequence ID" value="XM_037301707.1"/>
</dbReference>